<keyword evidence="5" id="KW-1185">Reference proteome</keyword>
<dbReference type="Gene3D" id="3.30.160.20">
    <property type="match status" value="2"/>
</dbReference>
<evidence type="ECO:0000256" key="3">
    <source>
        <dbReference type="SAM" id="Phobius"/>
    </source>
</evidence>
<feature type="compositionally biased region" description="Acidic residues" evidence="2">
    <location>
        <begin position="111"/>
        <end position="137"/>
    </location>
</feature>
<dbReference type="InterPro" id="IPR040375">
    <property type="entry name" value="DGCR8"/>
</dbReference>
<evidence type="ECO:0000256" key="1">
    <source>
        <dbReference type="SAM" id="Coils"/>
    </source>
</evidence>
<dbReference type="GO" id="GO:0070877">
    <property type="term" value="C:microprocessor complex"/>
    <property type="evidence" value="ECO:0000318"/>
    <property type="project" value="GO_Central"/>
</dbReference>
<dbReference type="EnsemblMetazoa" id="PPA05475.1">
    <property type="protein sequence ID" value="PPA05475.1"/>
    <property type="gene ID" value="WBGene00095029"/>
</dbReference>
<dbReference type="SUPFAM" id="SSF54768">
    <property type="entry name" value="dsRNA-binding domain-like"/>
    <property type="match status" value="1"/>
</dbReference>
<name>A0A2A6BTZ0_PRIPA</name>
<feature type="compositionally biased region" description="Basic and acidic residues" evidence="2">
    <location>
        <begin position="638"/>
        <end position="648"/>
    </location>
</feature>
<evidence type="ECO:0000313" key="4">
    <source>
        <dbReference type="EnsemblMetazoa" id="PPA05475.1"/>
    </source>
</evidence>
<gene>
    <name evidence="4" type="primary">WBGene00095029</name>
</gene>
<feature type="region of interest" description="Disordered" evidence="2">
    <location>
        <begin position="87"/>
        <end position="172"/>
    </location>
</feature>
<dbReference type="PANTHER" id="PTHR13482:SF3">
    <property type="entry name" value="MICROPROCESSOR COMPLEX SUBUNIT DGCR8"/>
    <property type="match status" value="1"/>
</dbReference>
<feature type="transmembrane region" description="Helical" evidence="3">
    <location>
        <begin position="17"/>
        <end position="35"/>
    </location>
</feature>
<keyword evidence="3" id="KW-1133">Transmembrane helix</keyword>
<protein>
    <submittedName>
        <fullName evidence="4">DRBM domain-containing protein</fullName>
    </submittedName>
</protein>
<feature type="coiled-coil region" evidence="1">
    <location>
        <begin position="608"/>
        <end position="635"/>
    </location>
</feature>
<reference evidence="4" key="2">
    <citation type="submission" date="2022-06" db="UniProtKB">
        <authorList>
            <consortium name="EnsemblMetazoa"/>
        </authorList>
    </citation>
    <scope>IDENTIFICATION</scope>
    <source>
        <strain evidence="4">PS312</strain>
    </source>
</reference>
<dbReference type="OrthoDB" id="112668at2759"/>
<keyword evidence="1" id="KW-0175">Coiled coil</keyword>
<dbReference type="GO" id="GO:0042802">
    <property type="term" value="F:identical protein binding"/>
    <property type="evidence" value="ECO:0007669"/>
    <property type="project" value="InterPro"/>
</dbReference>
<dbReference type="InterPro" id="IPR014720">
    <property type="entry name" value="dsRBD_dom"/>
</dbReference>
<dbReference type="Proteomes" id="UP000005239">
    <property type="component" value="Unassembled WGS sequence"/>
</dbReference>
<dbReference type="AlphaFoldDB" id="A0A2A6BTZ0"/>
<keyword evidence="3" id="KW-0472">Membrane</keyword>
<dbReference type="GO" id="GO:0031053">
    <property type="term" value="P:primary miRNA processing"/>
    <property type="evidence" value="ECO:0000318"/>
    <property type="project" value="GO_Central"/>
</dbReference>
<feature type="compositionally biased region" description="Basic and acidic residues" evidence="2">
    <location>
        <begin position="146"/>
        <end position="160"/>
    </location>
</feature>
<dbReference type="GO" id="GO:0020037">
    <property type="term" value="F:heme binding"/>
    <property type="evidence" value="ECO:0007669"/>
    <property type="project" value="InterPro"/>
</dbReference>
<accession>A0A8R1Y5F5</accession>
<dbReference type="FunFam" id="3.30.160.20:FF:000021">
    <property type="entry name" value="Microprocessor complex subunit DGCR8"/>
    <property type="match status" value="1"/>
</dbReference>
<accession>A0A2A6BTZ0</accession>
<organism evidence="4 5">
    <name type="scientific">Pristionchus pacificus</name>
    <name type="common">Parasitic nematode worm</name>
    <dbReference type="NCBI Taxonomy" id="54126"/>
    <lineage>
        <taxon>Eukaryota</taxon>
        <taxon>Metazoa</taxon>
        <taxon>Ecdysozoa</taxon>
        <taxon>Nematoda</taxon>
        <taxon>Chromadorea</taxon>
        <taxon>Rhabditida</taxon>
        <taxon>Rhabditina</taxon>
        <taxon>Diplogasteromorpha</taxon>
        <taxon>Diplogasteroidea</taxon>
        <taxon>Neodiplogasteridae</taxon>
        <taxon>Pristionchus</taxon>
    </lineage>
</organism>
<dbReference type="Pfam" id="PF00035">
    <property type="entry name" value="dsrm"/>
    <property type="match status" value="1"/>
</dbReference>
<evidence type="ECO:0000256" key="2">
    <source>
        <dbReference type="SAM" id="MobiDB-lite"/>
    </source>
</evidence>
<dbReference type="PANTHER" id="PTHR13482">
    <property type="entry name" value="MICRORNA PROCESSOR COMPLEX SUBUNIT DGCR8"/>
    <property type="match status" value="1"/>
</dbReference>
<reference evidence="5" key="1">
    <citation type="journal article" date="2008" name="Nat. Genet.">
        <title>The Pristionchus pacificus genome provides a unique perspective on nematode lifestyle and parasitism.</title>
        <authorList>
            <person name="Dieterich C."/>
            <person name="Clifton S.W."/>
            <person name="Schuster L.N."/>
            <person name="Chinwalla A."/>
            <person name="Delehaunty K."/>
            <person name="Dinkelacker I."/>
            <person name="Fulton L."/>
            <person name="Fulton R."/>
            <person name="Godfrey J."/>
            <person name="Minx P."/>
            <person name="Mitreva M."/>
            <person name="Roeseler W."/>
            <person name="Tian H."/>
            <person name="Witte H."/>
            <person name="Yang S.P."/>
            <person name="Wilson R.K."/>
            <person name="Sommer R.J."/>
        </authorList>
    </citation>
    <scope>NUCLEOTIDE SEQUENCE [LARGE SCALE GENOMIC DNA]</scope>
    <source>
        <strain evidence="5">PS312</strain>
    </source>
</reference>
<feature type="compositionally biased region" description="Acidic residues" evidence="2">
    <location>
        <begin position="92"/>
        <end position="102"/>
    </location>
</feature>
<keyword evidence="3" id="KW-0812">Transmembrane</keyword>
<proteinExistence type="predicted"/>
<sequence length="662" mass="74851">MQNQNNGRLHSLSASKIYLSLFFSLNSLISLSILFPTTLHYHSSLEIYLLSLNIHFYSAMDNYDDVDDAHSIEELEQRRLALEKALMSGGDDSSDESDDEGGENMSKSEEESASEGDNSQEDEDNWEVVPAETDEGPETSSSPKRPKMECPMKSAERQNYPDEGSSSTPTINVDQINEAAGGNMLKRMKRIPDYGSSDTDLPLPDKWIKTLHDSGVPIYMHLTTKVVTLSRPYELKTDSLRRHNIPLCAIPCEQQRRMTEHRENNRLRISGTNEITLPQVQLKTMDQIQVERLSPDHLYDRAKSTFHIKEIMVYKKNDWKTIRNDRKKEAIETALKDETTIDMDVQNPMITVAAGCAAQGKKIKKRGYILHVVGKTSVTLLNEYVQKILKGSAVYKSDEVKSSINPYSTMCYLKTKNDPNAVGDEASNLFLIGRGSGDSMKKSKRQAATDSLRNLIPGINIDANHIVISNVSDKDTMEGFDMLAVEDPKVIEYSKRTGRQLPHTILLECLRMNASWGTRAPEESNTRLGHQQYELVLKVGEHEAKVVCKSLKEGKQRAAQSLLKKLYPVMETWGSIFRLFSASAEDKETRRVREEIVRLAPEIGGKEYARNEAVLDALRNEMKRASARVVARLERKRGLQESERRYEEAPPTTADAVKMEEE</sequence>
<dbReference type="GO" id="GO:0070878">
    <property type="term" value="F:primary miRNA binding"/>
    <property type="evidence" value="ECO:0000318"/>
    <property type="project" value="GO_Central"/>
</dbReference>
<evidence type="ECO:0000313" key="5">
    <source>
        <dbReference type="Proteomes" id="UP000005239"/>
    </source>
</evidence>
<dbReference type="CDD" id="cd19868">
    <property type="entry name" value="DSRM_DGCR8_rpt2"/>
    <property type="match status" value="1"/>
</dbReference>
<dbReference type="PROSITE" id="PS50137">
    <property type="entry name" value="DS_RBD"/>
    <property type="match status" value="1"/>
</dbReference>
<dbReference type="Gene3D" id="2.20.70.10">
    <property type="match status" value="1"/>
</dbReference>
<feature type="region of interest" description="Disordered" evidence="2">
    <location>
        <begin position="638"/>
        <end position="662"/>
    </location>
</feature>
<dbReference type="GO" id="GO:0003725">
    <property type="term" value="F:double-stranded RNA binding"/>
    <property type="evidence" value="ECO:0000318"/>
    <property type="project" value="GO_Central"/>
</dbReference>